<organism evidence="1 2">
    <name type="scientific">Nocardioides panacisoli</name>
    <dbReference type="NCBI Taxonomy" id="627624"/>
    <lineage>
        <taxon>Bacteria</taxon>
        <taxon>Bacillati</taxon>
        <taxon>Actinomycetota</taxon>
        <taxon>Actinomycetes</taxon>
        <taxon>Propionibacteriales</taxon>
        <taxon>Nocardioidaceae</taxon>
        <taxon>Nocardioides</taxon>
    </lineage>
</organism>
<accession>A0ABP7IHF4</accession>
<keyword evidence="2" id="KW-1185">Reference proteome</keyword>
<gene>
    <name evidence="1" type="ORF">GCM10022242_20260</name>
</gene>
<evidence type="ECO:0000313" key="1">
    <source>
        <dbReference type="EMBL" id="GAA3818371.1"/>
    </source>
</evidence>
<name>A0ABP7IHF4_9ACTN</name>
<reference evidence="2" key="1">
    <citation type="journal article" date="2019" name="Int. J. Syst. Evol. Microbiol.">
        <title>The Global Catalogue of Microorganisms (GCM) 10K type strain sequencing project: providing services to taxonomists for standard genome sequencing and annotation.</title>
        <authorList>
            <consortium name="The Broad Institute Genomics Platform"/>
            <consortium name="The Broad Institute Genome Sequencing Center for Infectious Disease"/>
            <person name="Wu L."/>
            <person name="Ma J."/>
        </authorList>
    </citation>
    <scope>NUCLEOTIDE SEQUENCE [LARGE SCALE GENOMIC DNA]</scope>
    <source>
        <strain evidence="2">JCM 16953</strain>
    </source>
</reference>
<sequence length="65" mass="7582">MQTSHPEQISDDPTDPRNQALVHQYIRIFGRTPTDVELERYARAKARVANREPIKLRVARLISRV</sequence>
<dbReference type="Proteomes" id="UP001501821">
    <property type="component" value="Unassembled WGS sequence"/>
</dbReference>
<protein>
    <recommendedName>
        <fullName evidence="3">DUF3263 domain-containing protein</fullName>
    </recommendedName>
</protein>
<evidence type="ECO:0000313" key="2">
    <source>
        <dbReference type="Proteomes" id="UP001501821"/>
    </source>
</evidence>
<dbReference type="RefSeq" id="WP_344774942.1">
    <property type="nucleotide sequence ID" value="NZ_BAABAH010000006.1"/>
</dbReference>
<evidence type="ECO:0008006" key="3">
    <source>
        <dbReference type="Google" id="ProtNLM"/>
    </source>
</evidence>
<comment type="caution">
    <text evidence="1">The sequence shown here is derived from an EMBL/GenBank/DDBJ whole genome shotgun (WGS) entry which is preliminary data.</text>
</comment>
<dbReference type="EMBL" id="BAABAH010000006">
    <property type="protein sequence ID" value="GAA3818371.1"/>
    <property type="molecule type" value="Genomic_DNA"/>
</dbReference>
<proteinExistence type="predicted"/>